<dbReference type="EMBL" id="BAAAQQ010000002">
    <property type="protein sequence ID" value="GAA2115227.1"/>
    <property type="molecule type" value="Genomic_DNA"/>
</dbReference>
<keyword evidence="1" id="KW-0328">Glycosyltransferase</keyword>
<keyword evidence="6" id="KW-1185">Reference proteome</keyword>
<dbReference type="Gene3D" id="3.40.50.2000">
    <property type="entry name" value="Glycogen Phosphorylase B"/>
    <property type="match status" value="2"/>
</dbReference>
<dbReference type="CDD" id="cd03809">
    <property type="entry name" value="GT4_MtfB-like"/>
    <property type="match status" value="1"/>
</dbReference>
<sequence length="369" mass="40266">MSRRPRLLVDLLSYTGTKGGMETYTQQLYRTFGEMDTGLEIVGLASKEGGRRDLSWFPGEVIRSRISGENRFVWAAGELLATGWVAGRRGADLLHSPATLGPWRTQMPAVLTIHDTLYWSHPELMSTPLYTGPVKWMETRAARNAAHVITDSEAAAVDIRKYLHVPDDRLHVVPLAATPVPARASDGRPTGEVLLLASGQRRPHKNWEGLIEAIALLPAPERPRLVITGGRGDDPLRAVVERLGVADTVELRGWVDEDELAALYRAATAMVLPSFVEGFGLPVLEALQAGVPVLCSDIAAHREIAGEAAVWFDPHDVASIAAAVRVAVTDPGRMARLRVEGRERARLFSWQRVADSTLEVFRTALAGGS</sequence>
<evidence type="ECO:0000313" key="5">
    <source>
        <dbReference type="EMBL" id="GAA2115227.1"/>
    </source>
</evidence>
<evidence type="ECO:0000259" key="3">
    <source>
        <dbReference type="Pfam" id="PF00534"/>
    </source>
</evidence>
<name>A0ABN2XQ75_9ACTN</name>
<dbReference type="InterPro" id="IPR028098">
    <property type="entry name" value="Glyco_trans_4-like_N"/>
</dbReference>
<feature type="domain" description="Glycosyltransferase subfamily 4-like N-terminal" evidence="4">
    <location>
        <begin position="19"/>
        <end position="174"/>
    </location>
</feature>
<dbReference type="SUPFAM" id="SSF53756">
    <property type="entry name" value="UDP-Glycosyltransferase/glycogen phosphorylase"/>
    <property type="match status" value="1"/>
</dbReference>
<dbReference type="RefSeq" id="WP_344301963.1">
    <property type="nucleotide sequence ID" value="NZ_BAAAQQ010000002.1"/>
</dbReference>
<gene>
    <name evidence="5" type="ORF">GCM10009843_04360</name>
</gene>
<evidence type="ECO:0000313" key="6">
    <source>
        <dbReference type="Proteomes" id="UP001500575"/>
    </source>
</evidence>
<dbReference type="Proteomes" id="UP001500575">
    <property type="component" value="Unassembled WGS sequence"/>
</dbReference>
<evidence type="ECO:0000259" key="4">
    <source>
        <dbReference type="Pfam" id="PF13439"/>
    </source>
</evidence>
<accession>A0ABN2XQ75</accession>
<comment type="caution">
    <text evidence="5">The sequence shown here is derived from an EMBL/GenBank/DDBJ whole genome shotgun (WGS) entry which is preliminary data.</text>
</comment>
<reference evidence="5 6" key="1">
    <citation type="journal article" date="2019" name="Int. J. Syst. Evol. Microbiol.">
        <title>The Global Catalogue of Microorganisms (GCM) 10K type strain sequencing project: providing services to taxonomists for standard genome sequencing and annotation.</title>
        <authorList>
            <consortium name="The Broad Institute Genomics Platform"/>
            <consortium name="The Broad Institute Genome Sequencing Center for Infectious Disease"/>
            <person name="Wu L."/>
            <person name="Ma J."/>
        </authorList>
    </citation>
    <scope>NUCLEOTIDE SEQUENCE [LARGE SCALE GENOMIC DNA]</scope>
    <source>
        <strain evidence="5 6">JCM 16021</strain>
    </source>
</reference>
<organism evidence="5 6">
    <name type="scientific">Nocardioides bigeumensis</name>
    <dbReference type="NCBI Taxonomy" id="433657"/>
    <lineage>
        <taxon>Bacteria</taxon>
        <taxon>Bacillati</taxon>
        <taxon>Actinomycetota</taxon>
        <taxon>Actinomycetes</taxon>
        <taxon>Propionibacteriales</taxon>
        <taxon>Nocardioidaceae</taxon>
        <taxon>Nocardioides</taxon>
    </lineage>
</organism>
<dbReference type="InterPro" id="IPR001296">
    <property type="entry name" value="Glyco_trans_1"/>
</dbReference>
<feature type="domain" description="Glycosyl transferase family 1" evidence="3">
    <location>
        <begin position="183"/>
        <end position="343"/>
    </location>
</feature>
<dbReference type="Pfam" id="PF13439">
    <property type="entry name" value="Glyco_transf_4"/>
    <property type="match status" value="1"/>
</dbReference>
<dbReference type="Pfam" id="PF00534">
    <property type="entry name" value="Glycos_transf_1"/>
    <property type="match status" value="1"/>
</dbReference>
<dbReference type="PANTHER" id="PTHR46401">
    <property type="entry name" value="GLYCOSYLTRANSFERASE WBBK-RELATED"/>
    <property type="match status" value="1"/>
</dbReference>
<protein>
    <submittedName>
        <fullName evidence="5">Glycosyltransferase family 1 protein</fullName>
    </submittedName>
</protein>
<keyword evidence="2" id="KW-0808">Transferase</keyword>
<proteinExistence type="predicted"/>
<dbReference type="PANTHER" id="PTHR46401:SF2">
    <property type="entry name" value="GLYCOSYLTRANSFERASE WBBK-RELATED"/>
    <property type="match status" value="1"/>
</dbReference>
<evidence type="ECO:0000256" key="1">
    <source>
        <dbReference type="ARBA" id="ARBA00022676"/>
    </source>
</evidence>
<evidence type="ECO:0000256" key="2">
    <source>
        <dbReference type="ARBA" id="ARBA00022679"/>
    </source>
</evidence>